<evidence type="ECO:0000313" key="4">
    <source>
        <dbReference type="Proteomes" id="UP000816034"/>
    </source>
</evidence>
<name>A0AA88KIQ6_NAELO</name>
<proteinExistence type="predicted"/>
<evidence type="ECO:0000313" key="3">
    <source>
        <dbReference type="EMBL" id="KAG2379138.1"/>
    </source>
</evidence>
<evidence type="ECO:0000256" key="1">
    <source>
        <dbReference type="SAM" id="MobiDB-lite"/>
    </source>
</evidence>
<dbReference type="SMART" id="SM00225">
    <property type="entry name" value="BTB"/>
    <property type="match status" value="2"/>
</dbReference>
<protein>
    <recommendedName>
        <fullName evidence="2">BTB domain-containing protein</fullName>
    </recommendedName>
</protein>
<feature type="compositionally biased region" description="Polar residues" evidence="1">
    <location>
        <begin position="31"/>
        <end position="44"/>
    </location>
</feature>
<feature type="region of interest" description="Disordered" evidence="1">
    <location>
        <begin position="554"/>
        <end position="598"/>
    </location>
</feature>
<feature type="domain" description="BTB" evidence="2">
    <location>
        <begin position="106"/>
        <end position="215"/>
    </location>
</feature>
<feature type="domain" description="BTB" evidence="2">
    <location>
        <begin position="304"/>
        <end position="400"/>
    </location>
</feature>
<organism evidence="3 4">
    <name type="scientific">Naegleria lovaniensis</name>
    <name type="common">Amoeba</name>
    <dbReference type="NCBI Taxonomy" id="51637"/>
    <lineage>
        <taxon>Eukaryota</taxon>
        <taxon>Discoba</taxon>
        <taxon>Heterolobosea</taxon>
        <taxon>Tetramitia</taxon>
        <taxon>Eutetramitia</taxon>
        <taxon>Vahlkampfiidae</taxon>
        <taxon>Naegleria</taxon>
    </lineage>
</organism>
<reference evidence="3 4" key="1">
    <citation type="journal article" date="2018" name="BMC Genomics">
        <title>The genome of Naegleria lovaniensis, the basis for a comparative approach to unravel pathogenicity factors of the human pathogenic amoeba N. fowleri.</title>
        <authorList>
            <person name="Liechti N."/>
            <person name="Schurch N."/>
            <person name="Bruggmann R."/>
            <person name="Wittwer M."/>
        </authorList>
    </citation>
    <scope>NUCLEOTIDE SEQUENCE [LARGE SCALE GENOMIC DNA]</scope>
    <source>
        <strain evidence="3 4">ATCC 30569</strain>
    </source>
</reference>
<dbReference type="InterPro" id="IPR045068">
    <property type="entry name" value="BACURD1-3"/>
</dbReference>
<dbReference type="EMBL" id="PYSW02000030">
    <property type="protein sequence ID" value="KAG2379138.1"/>
    <property type="molecule type" value="Genomic_DNA"/>
</dbReference>
<dbReference type="RefSeq" id="XP_044546400.1">
    <property type="nucleotide sequence ID" value="XM_044697778.1"/>
</dbReference>
<dbReference type="PANTHER" id="PTHR11145:SF8">
    <property type="entry name" value="RE57120P"/>
    <property type="match status" value="1"/>
</dbReference>
<comment type="caution">
    <text evidence="3">The sequence shown here is derived from an EMBL/GenBank/DDBJ whole genome shotgun (WGS) entry which is preliminary data.</text>
</comment>
<sequence length="1049" mass="122363">MGKKPLLSRSRGVAKPLLKASVGSSSRDHQQTSSYEAPTCFDQQMSDRRNVEESGLPKLMEMKREKEMLETRRKELELIEKFNDSQTESTQNLLVQEIIQNQSEDVQVKLNVGGQIFVTSLRTINQNENMLKVMLNSDFNIDKDENGCIVFADRNPEYFPIILEHIRTGSTTYIGLWEEKNEETMEHLRKLLVESDYFGTSKLSARIATMIRDIEQSISESNERKLQRLKIEKRLKEAETQPEKTWNLTMANDQQNADYKWLTTFTNITSKHREVFEKQLLKSELNLLTQKERIREQELNVKTTTITFNARGTRLSIGKEKILMHPDSVFYSLVNQTNNQEIFVDRDPTAFSYLLEYLQNGHEISLPKEYSKRKVIYKEAKEFKLQGLIDLLDPLRYPIEDIGESNMKIKKEEDFLRNLFAVDRNNPILDDPYLHLVNVFDAKHRVREEFQHSTPPEKVPLLFDFENTSEAEKLLNPKSGLVKPHVPKVCETRQAFFTQFNAFTCGLFKNMDWSNVFAAGGGILACLLQAPHEKEDISKEIQACNDEKKSSSTVDKSYWEDDDDSEPEVHSSDSDYFTSSSDEEYRKSLPKPKKISQRNQNLSADQRLFQYYSNSKMWQNSDVDLFLYGLTEHQAEAKIVYLYQLFKKNLEQAAPFLDGYYIGKLSHLFSYTIRPIQIILRLYKSPTEILCGFDIPCCCVGFDGNQVYCLPRAVVSLATRTNIVDPDRQSTTYEMRLVKYAHRGFRIGVAGYDPNKVRHPILKDASYLRDVYYYYHQSSGDDEVANLKKVTGLARILLILHGYINCHQKNHALWAVGGRSTLEKTEQLLQPSKLHDYAELNYSSCRWRNAYNLYKQISRRLRWVKHVLHKKPFFDYSLNDINKILHASKQRSTLPRKIKWITVEPGRQFVGSFHPETRNFFKDAYLDPKGDQKRKYKYQWRKRYGYDTDFDAKTSKALEKQYRQYLKSGSDEHRLFSVSPDVIIDFQTRCICDKRGAYVAAVKREKIKSTVKHVKRLPKILFESHNDLLNSEDDNDWETVEDSSDSEDL</sequence>
<evidence type="ECO:0000259" key="2">
    <source>
        <dbReference type="SMART" id="SM00225"/>
    </source>
</evidence>
<dbReference type="InterPro" id="IPR000210">
    <property type="entry name" value="BTB/POZ_dom"/>
</dbReference>
<dbReference type="GO" id="GO:0051260">
    <property type="term" value="P:protein homooligomerization"/>
    <property type="evidence" value="ECO:0007669"/>
    <property type="project" value="InterPro"/>
</dbReference>
<dbReference type="AlphaFoldDB" id="A0AA88KIQ6"/>
<keyword evidence="4" id="KW-1185">Reference proteome</keyword>
<feature type="compositionally biased region" description="Acidic residues" evidence="1">
    <location>
        <begin position="1030"/>
        <end position="1049"/>
    </location>
</feature>
<gene>
    <name evidence="3" type="ORF">C9374_007776</name>
</gene>
<dbReference type="GeneID" id="68100230"/>
<dbReference type="SUPFAM" id="SSF54695">
    <property type="entry name" value="POZ domain"/>
    <property type="match status" value="2"/>
</dbReference>
<dbReference type="InterPro" id="IPR003131">
    <property type="entry name" value="T1-type_BTB"/>
</dbReference>
<dbReference type="CDD" id="cd18316">
    <property type="entry name" value="BTB_POZ_KCTD-like"/>
    <property type="match status" value="2"/>
</dbReference>
<feature type="region of interest" description="Disordered" evidence="1">
    <location>
        <begin position="1029"/>
        <end position="1049"/>
    </location>
</feature>
<dbReference type="Pfam" id="PF02214">
    <property type="entry name" value="BTB_2"/>
    <property type="match status" value="2"/>
</dbReference>
<dbReference type="Gene3D" id="3.30.710.10">
    <property type="entry name" value="Potassium Channel Kv1.1, Chain A"/>
    <property type="match status" value="2"/>
</dbReference>
<dbReference type="PANTHER" id="PTHR11145">
    <property type="entry name" value="BTB/POZ DOMAIN-CONTAINING ADAPTER FOR CUL3-MEDIATED RHOA DEGRADATION PROTEIN FAMILY MEMBER"/>
    <property type="match status" value="1"/>
</dbReference>
<dbReference type="InterPro" id="IPR011333">
    <property type="entry name" value="SKP1/BTB/POZ_sf"/>
</dbReference>
<feature type="region of interest" description="Disordered" evidence="1">
    <location>
        <begin position="1"/>
        <end position="50"/>
    </location>
</feature>
<dbReference type="Proteomes" id="UP000816034">
    <property type="component" value="Unassembled WGS sequence"/>
</dbReference>
<accession>A0AA88KIQ6</accession>